<proteinExistence type="predicted"/>
<gene>
    <name evidence="2" type="ORF">UV42_C0074G0002</name>
</gene>
<accession>A0A0G1B9E7</accession>
<protein>
    <submittedName>
        <fullName evidence="2">Uncharacterized protein</fullName>
    </submittedName>
</protein>
<name>A0A0G1B9E7_9BACT</name>
<organism evidence="2 3">
    <name type="scientific">Candidatus Magasanikbacteria bacterium GW2011_GWE2_42_7</name>
    <dbReference type="NCBI Taxonomy" id="1619052"/>
    <lineage>
        <taxon>Bacteria</taxon>
        <taxon>Candidatus Magasanikiibacteriota</taxon>
    </lineage>
</organism>
<feature type="compositionally biased region" description="Basic residues" evidence="1">
    <location>
        <begin position="271"/>
        <end position="280"/>
    </location>
</feature>
<evidence type="ECO:0000256" key="1">
    <source>
        <dbReference type="SAM" id="MobiDB-lite"/>
    </source>
</evidence>
<evidence type="ECO:0000313" key="2">
    <source>
        <dbReference type="EMBL" id="KKS69912.1"/>
    </source>
</evidence>
<dbReference type="AlphaFoldDB" id="A0A0G1B9E7"/>
<dbReference type="Proteomes" id="UP000033867">
    <property type="component" value="Unassembled WGS sequence"/>
</dbReference>
<evidence type="ECO:0000313" key="3">
    <source>
        <dbReference type="Proteomes" id="UP000033867"/>
    </source>
</evidence>
<reference evidence="2 3" key="1">
    <citation type="journal article" date="2015" name="Nature">
        <title>rRNA introns, odd ribosomes, and small enigmatic genomes across a large radiation of phyla.</title>
        <authorList>
            <person name="Brown C.T."/>
            <person name="Hug L.A."/>
            <person name="Thomas B.C."/>
            <person name="Sharon I."/>
            <person name="Castelle C.J."/>
            <person name="Singh A."/>
            <person name="Wilkins M.J."/>
            <person name="Williams K.H."/>
            <person name="Banfield J.F."/>
        </authorList>
    </citation>
    <scope>NUCLEOTIDE SEQUENCE [LARGE SCALE GENOMIC DNA]</scope>
</reference>
<sequence length="288" mass="32267">MLSHKKRTLFIDIYCTIFNKSCMKPSTCRLDKTAFLCYSFPFVTTPLTSILYKKTCYLRSWVELQSSRHMLEFHMATTTDTKAPTTNTATPAKDGAEKKIVKKSLPLIFDRPVDFTDDWADKKLLVTLAFTLGKPGEGRRKELLAAIKILSPNPEAQHWALESSVVEAAIRSGDRKMAAMREVASRCKMPTLRVQSDGEIISRTARSVELLEAVINSPKPGLSTRWREMRALLVTGGFPSSTFMGVSNKARALEKQRQGEELTAAVDGTKKRFSGNRKGQKKDDSPKK</sequence>
<dbReference type="EMBL" id="LCEK01000074">
    <property type="protein sequence ID" value="KKS69912.1"/>
    <property type="molecule type" value="Genomic_DNA"/>
</dbReference>
<feature type="region of interest" description="Disordered" evidence="1">
    <location>
        <begin position="254"/>
        <end position="288"/>
    </location>
</feature>
<comment type="caution">
    <text evidence="2">The sequence shown here is derived from an EMBL/GenBank/DDBJ whole genome shotgun (WGS) entry which is preliminary data.</text>
</comment>